<evidence type="ECO:0000313" key="2">
    <source>
        <dbReference type="WBParaSite" id="nRc.2.0.1.t24547-RA"/>
    </source>
</evidence>
<dbReference type="WBParaSite" id="nRc.2.0.1.t24547-RA">
    <property type="protein sequence ID" value="nRc.2.0.1.t24547-RA"/>
    <property type="gene ID" value="nRc.2.0.1.g24547"/>
</dbReference>
<dbReference type="AlphaFoldDB" id="A0A915JEE2"/>
<organism evidence="1 2">
    <name type="scientific">Romanomermis culicivorax</name>
    <name type="common">Nematode worm</name>
    <dbReference type="NCBI Taxonomy" id="13658"/>
    <lineage>
        <taxon>Eukaryota</taxon>
        <taxon>Metazoa</taxon>
        <taxon>Ecdysozoa</taxon>
        <taxon>Nematoda</taxon>
        <taxon>Enoplea</taxon>
        <taxon>Dorylaimia</taxon>
        <taxon>Mermithida</taxon>
        <taxon>Mermithoidea</taxon>
        <taxon>Mermithidae</taxon>
        <taxon>Romanomermis</taxon>
    </lineage>
</organism>
<dbReference type="Proteomes" id="UP000887565">
    <property type="component" value="Unplaced"/>
</dbReference>
<reference evidence="2" key="1">
    <citation type="submission" date="2022-11" db="UniProtKB">
        <authorList>
            <consortium name="WormBaseParasite"/>
        </authorList>
    </citation>
    <scope>IDENTIFICATION</scope>
</reference>
<keyword evidence="1" id="KW-1185">Reference proteome</keyword>
<proteinExistence type="predicted"/>
<sequence length="60" mass="6798">MKLELKPDDLLLCTSETDLAIRIRLKKLLQPHPSSSGLRPNSRISQARHNRDVVIIPSLL</sequence>
<evidence type="ECO:0000313" key="1">
    <source>
        <dbReference type="Proteomes" id="UP000887565"/>
    </source>
</evidence>
<name>A0A915JEE2_ROMCU</name>
<protein>
    <submittedName>
        <fullName evidence="2">Uncharacterized protein</fullName>
    </submittedName>
</protein>
<accession>A0A915JEE2</accession>